<dbReference type="InterPro" id="IPR045584">
    <property type="entry name" value="Pilin-like"/>
</dbReference>
<evidence type="ECO:0008006" key="4">
    <source>
        <dbReference type="Google" id="ProtNLM"/>
    </source>
</evidence>
<reference evidence="2 3" key="1">
    <citation type="journal article" date="2016" name="Nat. Commun.">
        <title>Thousands of microbial genomes shed light on interconnected biogeochemical processes in an aquifer system.</title>
        <authorList>
            <person name="Anantharaman K."/>
            <person name="Brown C.T."/>
            <person name="Hug L.A."/>
            <person name="Sharon I."/>
            <person name="Castelle C.J."/>
            <person name="Probst A.J."/>
            <person name="Thomas B.C."/>
            <person name="Singh A."/>
            <person name="Wilkins M.J."/>
            <person name="Karaoz U."/>
            <person name="Brodie E.L."/>
            <person name="Williams K.H."/>
            <person name="Hubbard S.S."/>
            <person name="Banfield J.F."/>
        </authorList>
    </citation>
    <scope>NUCLEOTIDE SEQUENCE [LARGE SCALE GENOMIC DNA]</scope>
</reference>
<proteinExistence type="predicted"/>
<dbReference type="SUPFAM" id="SSF54523">
    <property type="entry name" value="Pili subunits"/>
    <property type="match status" value="1"/>
</dbReference>
<sequence>MRKKMKNPLGNQKGFTLTELLAVIIIIGILAMIAIPKYMGVVSKSKVAEFKPILRQMYTLEQAHFDEQGRYTTDLEAISFELPSSDFFDYAIEADTLHFTVKAVCKGNIKNSKGELLNGEWVGINEKEERVGSEKLKKFAGW</sequence>
<feature type="transmembrane region" description="Helical" evidence="1">
    <location>
        <begin position="20"/>
        <end position="39"/>
    </location>
</feature>
<comment type="caution">
    <text evidence="2">The sequence shown here is derived from an EMBL/GenBank/DDBJ whole genome shotgun (WGS) entry which is preliminary data.</text>
</comment>
<protein>
    <recommendedName>
        <fullName evidence="4">Pilus assembly protein PilE</fullName>
    </recommendedName>
</protein>
<evidence type="ECO:0000313" key="2">
    <source>
        <dbReference type="EMBL" id="OGK01870.1"/>
    </source>
</evidence>
<dbReference type="EMBL" id="MFYX01000117">
    <property type="protein sequence ID" value="OGK01870.1"/>
    <property type="molecule type" value="Genomic_DNA"/>
</dbReference>
<keyword evidence="1" id="KW-0812">Transmembrane</keyword>
<evidence type="ECO:0000256" key="1">
    <source>
        <dbReference type="SAM" id="Phobius"/>
    </source>
</evidence>
<gene>
    <name evidence="2" type="ORF">A2519_04760</name>
</gene>
<dbReference type="Proteomes" id="UP000179243">
    <property type="component" value="Unassembled WGS sequence"/>
</dbReference>
<accession>A0A1F7F5D9</accession>
<dbReference type="InterPro" id="IPR012902">
    <property type="entry name" value="N_methyl_site"/>
</dbReference>
<evidence type="ECO:0000313" key="3">
    <source>
        <dbReference type="Proteomes" id="UP000179243"/>
    </source>
</evidence>
<keyword evidence="1" id="KW-0472">Membrane</keyword>
<name>A0A1F7F5D9_UNCRA</name>
<dbReference type="AlphaFoldDB" id="A0A1F7F5D9"/>
<organism evidence="2 3">
    <name type="scientific">Candidatus Raymondbacteria bacterium RIFOXYD12_FULL_49_13</name>
    <dbReference type="NCBI Taxonomy" id="1817890"/>
    <lineage>
        <taxon>Bacteria</taxon>
        <taxon>Raymondiibacteriota</taxon>
    </lineage>
</organism>
<keyword evidence="1" id="KW-1133">Transmembrane helix</keyword>
<dbReference type="Gene3D" id="3.30.700.10">
    <property type="entry name" value="Glycoprotein, Type 4 Pilin"/>
    <property type="match status" value="1"/>
</dbReference>
<dbReference type="NCBIfam" id="TIGR02532">
    <property type="entry name" value="IV_pilin_GFxxxE"/>
    <property type="match status" value="1"/>
</dbReference>
<dbReference type="Pfam" id="PF07963">
    <property type="entry name" value="N_methyl"/>
    <property type="match status" value="1"/>
</dbReference>